<dbReference type="GeneID" id="54283362"/>
<keyword evidence="4" id="KW-1185">Reference proteome</keyword>
<reference evidence="3" key="1">
    <citation type="journal article" date="2020" name="Stud. Mycol.">
        <title>101 Dothideomycetes genomes: a test case for predicting lifestyles and emergence of pathogens.</title>
        <authorList>
            <person name="Haridas S."/>
            <person name="Albert R."/>
            <person name="Binder M."/>
            <person name="Bloem J."/>
            <person name="Labutti K."/>
            <person name="Salamov A."/>
            <person name="Andreopoulos B."/>
            <person name="Baker S."/>
            <person name="Barry K."/>
            <person name="Bills G."/>
            <person name="Bluhm B."/>
            <person name="Cannon C."/>
            <person name="Castanera R."/>
            <person name="Culley D."/>
            <person name="Daum C."/>
            <person name="Ezra D."/>
            <person name="Gonzalez J."/>
            <person name="Henrissat B."/>
            <person name="Kuo A."/>
            <person name="Liang C."/>
            <person name="Lipzen A."/>
            <person name="Lutzoni F."/>
            <person name="Magnuson J."/>
            <person name="Mondo S."/>
            <person name="Nolan M."/>
            <person name="Ohm R."/>
            <person name="Pangilinan J."/>
            <person name="Park H.-J."/>
            <person name="Ramirez L."/>
            <person name="Alfaro M."/>
            <person name="Sun H."/>
            <person name="Tritt A."/>
            <person name="Yoshinaga Y."/>
            <person name="Zwiers L.-H."/>
            <person name="Turgeon B."/>
            <person name="Goodwin S."/>
            <person name="Spatafora J."/>
            <person name="Crous P."/>
            <person name="Grigoriev I."/>
        </authorList>
    </citation>
    <scope>NUCLEOTIDE SEQUENCE</scope>
    <source>
        <strain evidence="3">CBS 175.79</strain>
    </source>
</reference>
<feature type="signal peptide" evidence="2">
    <location>
        <begin position="1"/>
        <end position="18"/>
    </location>
</feature>
<proteinExistence type="predicted"/>
<gene>
    <name evidence="3" type="ORF">BU24DRAFT_410105</name>
</gene>
<feature type="region of interest" description="Disordered" evidence="1">
    <location>
        <begin position="64"/>
        <end position="87"/>
    </location>
</feature>
<dbReference type="EMBL" id="ML978070">
    <property type="protein sequence ID" value="KAF2014354.1"/>
    <property type="molecule type" value="Genomic_DNA"/>
</dbReference>
<evidence type="ECO:0000256" key="1">
    <source>
        <dbReference type="SAM" id="MobiDB-lite"/>
    </source>
</evidence>
<accession>A0A6A5XPT3</accession>
<evidence type="ECO:0000313" key="3">
    <source>
        <dbReference type="EMBL" id="KAF2014354.1"/>
    </source>
</evidence>
<dbReference type="RefSeq" id="XP_033382693.1">
    <property type="nucleotide sequence ID" value="XM_033525965.1"/>
</dbReference>
<evidence type="ECO:0000313" key="4">
    <source>
        <dbReference type="Proteomes" id="UP000799778"/>
    </source>
</evidence>
<name>A0A6A5XPT3_9PLEO</name>
<organism evidence="3 4">
    <name type="scientific">Aaosphaeria arxii CBS 175.79</name>
    <dbReference type="NCBI Taxonomy" id="1450172"/>
    <lineage>
        <taxon>Eukaryota</taxon>
        <taxon>Fungi</taxon>
        <taxon>Dikarya</taxon>
        <taxon>Ascomycota</taxon>
        <taxon>Pezizomycotina</taxon>
        <taxon>Dothideomycetes</taxon>
        <taxon>Pleosporomycetidae</taxon>
        <taxon>Pleosporales</taxon>
        <taxon>Pleosporales incertae sedis</taxon>
        <taxon>Aaosphaeria</taxon>
    </lineage>
</organism>
<protein>
    <submittedName>
        <fullName evidence="3">Uncharacterized protein</fullName>
    </submittedName>
</protein>
<keyword evidence="2" id="KW-0732">Signal</keyword>
<dbReference type="Proteomes" id="UP000799778">
    <property type="component" value="Unassembled WGS sequence"/>
</dbReference>
<dbReference type="AlphaFoldDB" id="A0A6A5XPT3"/>
<feature type="compositionally biased region" description="Basic residues" evidence="1">
    <location>
        <begin position="64"/>
        <end position="81"/>
    </location>
</feature>
<feature type="chain" id="PRO_5025583566" evidence="2">
    <location>
        <begin position="19"/>
        <end position="230"/>
    </location>
</feature>
<evidence type="ECO:0000256" key="2">
    <source>
        <dbReference type="SAM" id="SignalP"/>
    </source>
</evidence>
<sequence length="230" mass="25098">MRLSLIALVAYGLSLAQGLAVNSETNSITPEFDGNAAINKIEPVLARANKKLDACSSFKLKRKGKDVKPKKSRKITKKKNKRAELDERTDTPIYMGETDSWDWSAGDTAYSTSFAGCTGLVLYNHASILMAHIDPDDEDDIDAVIDEIVSQARDIGIVGASAKGHLFVHVNMSASKARKIVSRIRRELGITVTVTTYRESTAATARNLVVTKTSTRVTVTFERGAQPPRS</sequence>